<dbReference type="Proteomes" id="UP001556367">
    <property type="component" value="Unassembled WGS sequence"/>
</dbReference>
<feature type="compositionally biased region" description="Polar residues" evidence="1">
    <location>
        <begin position="8"/>
        <end position="24"/>
    </location>
</feature>
<keyword evidence="3" id="KW-1185">Reference proteome</keyword>
<dbReference type="EMBL" id="JASNQZ010000010">
    <property type="protein sequence ID" value="KAL0952951.1"/>
    <property type="molecule type" value="Genomic_DNA"/>
</dbReference>
<gene>
    <name evidence="2" type="ORF">HGRIS_007161</name>
</gene>
<evidence type="ECO:0000313" key="2">
    <source>
        <dbReference type="EMBL" id="KAL0952951.1"/>
    </source>
</evidence>
<accession>A0ABR3JB79</accession>
<name>A0ABR3JB79_9AGAR</name>
<organism evidence="2 3">
    <name type="scientific">Hohenbuehelia grisea</name>
    <dbReference type="NCBI Taxonomy" id="104357"/>
    <lineage>
        <taxon>Eukaryota</taxon>
        <taxon>Fungi</taxon>
        <taxon>Dikarya</taxon>
        <taxon>Basidiomycota</taxon>
        <taxon>Agaricomycotina</taxon>
        <taxon>Agaricomycetes</taxon>
        <taxon>Agaricomycetidae</taxon>
        <taxon>Agaricales</taxon>
        <taxon>Pleurotineae</taxon>
        <taxon>Pleurotaceae</taxon>
        <taxon>Hohenbuehelia</taxon>
    </lineage>
</organism>
<reference evidence="3" key="1">
    <citation type="submission" date="2024-06" db="EMBL/GenBank/DDBJ databases">
        <title>Multi-omics analyses provide insights into the biosynthesis of the anticancer antibiotic pleurotin in Hohenbuehelia grisea.</title>
        <authorList>
            <person name="Weaver J.A."/>
            <person name="Alberti F."/>
        </authorList>
    </citation>
    <scope>NUCLEOTIDE SEQUENCE [LARGE SCALE GENOMIC DNA]</scope>
    <source>
        <strain evidence="3">T-177</strain>
    </source>
</reference>
<proteinExistence type="predicted"/>
<protein>
    <recommendedName>
        <fullName evidence="4">F-box domain-containing protein</fullName>
    </recommendedName>
</protein>
<evidence type="ECO:0000313" key="3">
    <source>
        <dbReference type="Proteomes" id="UP001556367"/>
    </source>
</evidence>
<evidence type="ECO:0008006" key="4">
    <source>
        <dbReference type="Google" id="ProtNLM"/>
    </source>
</evidence>
<evidence type="ECO:0000256" key="1">
    <source>
        <dbReference type="SAM" id="MobiDB-lite"/>
    </source>
</evidence>
<comment type="caution">
    <text evidence="2">The sequence shown here is derived from an EMBL/GenBank/DDBJ whole genome shotgun (WGS) entry which is preliminary data.</text>
</comment>
<feature type="region of interest" description="Disordered" evidence="1">
    <location>
        <begin position="1"/>
        <end position="24"/>
    </location>
</feature>
<sequence>MSKGEHGSQGSVMSRVSQGCSKPLSSQSCILLPFGTRHSCLPYKLVKRCIVISKPLHPIHDQLSTSLSLNRIIITLNSSTTVYGCVFHLESTDTNGPKTINSLTPQLLAEIFRLSTSYQRPEETADTERLKVTPPVTQQSHRSPWVFCLVNQGWKQIATENRSLWSYIRISKNDIISPSLLELQLTRSGTCPLTVEFDGPLNGLTAQVRTICNHAGRWNHVTIFPKAGTLDMLNRHAPFKFPLMEHLEVVYETHTQVVIPTRLYTAPRLRKLSLSLFRDFLHSLPAALDVEEVRLHTTEASLPSLLQFFPLIAPTVVTLYMKTHTSNGHNNEALIPTFPPTVFPRLRAFYLKGYGRRFSALIKGGMILPAIEEITVSSGDSTTYLAVARLLNESNPLLRSLSIVMPRAGCSYNDPDKCLESRALPFSLKGLQILFSTAPPGLQLDLRGCPHSIHGIIREVDLPRGVQGLRLRYRKEGNWPAAGRTFRAVPQSVRPTPVIPEDIIRKLQTGALLVTATCLPHITIDHLKPSERAALVETLGDGFVVSSDEASDSISPWNDYHFYNSYAWHGRWIRWP</sequence>